<feature type="domain" description="Protein kinase" evidence="2">
    <location>
        <begin position="301"/>
        <end position="573"/>
    </location>
</feature>
<dbReference type="InterPro" id="IPR000719">
    <property type="entry name" value="Prot_kinase_dom"/>
</dbReference>
<keyword evidence="3" id="KW-0418">Kinase</keyword>
<gene>
    <name evidence="3" type="ORF">P691DRAFT_719909</name>
</gene>
<dbReference type="InterPro" id="IPR008271">
    <property type="entry name" value="Ser/Thr_kinase_AS"/>
</dbReference>
<reference evidence="3" key="1">
    <citation type="submission" date="2020-11" db="EMBL/GenBank/DDBJ databases">
        <authorList>
            <consortium name="DOE Joint Genome Institute"/>
            <person name="Ahrendt S."/>
            <person name="Riley R."/>
            <person name="Andreopoulos W."/>
            <person name="Labutti K."/>
            <person name="Pangilinan J."/>
            <person name="Ruiz-Duenas F.J."/>
            <person name="Barrasa J.M."/>
            <person name="Sanchez-Garcia M."/>
            <person name="Camarero S."/>
            <person name="Miyauchi S."/>
            <person name="Serrano A."/>
            <person name="Linde D."/>
            <person name="Babiker R."/>
            <person name="Drula E."/>
            <person name="Ayuso-Fernandez I."/>
            <person name="Pacheco R."/>
            <person name="Padilla G."/>
            <person name="Ferreira P."/>
            <person name="Barriuso J."/>
            <person name="Kellner H."/>
            <person name="Castanera R."/>
            <person name="Alfaro M."/>
            <person name="Ramirez L."/>
            <person name="Pisabarro A.G."/>
            <person name="Kuo A."/>
            <person name="Tritt A."/>
            <person name="Lipzen A."/>
            <person name="He G."/>
            <person name="Yan M."/>
            <person name="Ng V."/>
            <person name="Cullen D."/>
            <person name="Martin F."/>
            <person name="Rosso M.-N."/>
            <person name="Henrissat B."/>
            <person name="Hibbett D."/>
            <person name="Martinez A.T."/>
            <person name="Grigoriev I.V."/>
        </authorList>
    </citation>
    <scope>NUCLEOTIDE SEQUENCE</scope>
    <source>
        <strain evidence="3">MF-IS2</strain>
    </source>
</reference>
<dbReference type="PANTHER" id="PTHR44329:SF214">
    <property type="entry name" value="PROTEIN KINASE DOMAIN-CONTAINING PROTEIN"/>
    <property type="match status" value="1"/>
</dbReference>
<comment type="caution">
    <text evidence="3">The sequence shown here is derived from an EMBL/GenBank/DDBJ whole genome shotgun (WGS) entry which is preliminary data.</text>
</comment>
<dbReference type="GO" id="GO:0005524">
    <property type="term" value="F:ATP binding"/>
    <property type="evidence" value="ECO:0007669"/>
    <property type="project" value="InterPro"/>
</dbReference>
<dbReference type="Pfam" id="PF07714">
    <property type="entry name" value="PK_Tyr_Ser-Thr"/>
    <property type="match status" value="1"/>
</dbReference>
<dbReference type="EMBL" id="MU151062">
    <property type="protein sequence ID" value="KAF9453395.1"/>
    <property type="molecule type" value="Genomic_DNA"/>
</dbReference>
<dbReference type="PANTHER" id="PTHR44329">
    <property type="entry name" value="SERINE/THREONINE-PROTEIN KINASE TNNI3K-RELATED"/>
    <property type="match status" value="1"/>
</dbReference>
<evidence type="ECO:0000256" key="1">
    <source>
        <dbReference type="SAM" id="MobiDB-lite"/>
    </source>
</evidence>
<dbReference type="SMART" id="SM00220">
    <property type="entry name" value="S_TKc"/>
    <property type="match status" value="1"/>
</dbReference>
<evidence type="ECO:0000313" key="4">
    <source>
        <dbReference type="Proteomes" id="UP000807342"/>
    </source>
</evidence>
<feature type="region of interest" description="Disordered" evidence="1">
    <location>
        <begin position="70"/>
        <end position="120"/>
    </location>
</feature>
<proteinExistence type="predicted"/>
<dbReference type="GO" id="GO:0004674">
    <property type="term" value="F:protein serine/threonine kinase activity"/>
    <property type="evidence" value="ECO:0007669"/>
    <property type="project" value="TreeGrafter"/>
</dbReference>
<keyword evidence="4" id="KW-1185">Reference proteome</keyword>
<dbReference type="SUPFAM" id="SSF56112">
    <property type="entry name" value="Protein kinase-like (PK-like)"/>
    <property type="match status" value="1"/>
</dbReference>
<dbReference type="OrthoDB" id="1668230at2759"/>
<dbReference type="InterPro" id="IPR001245">
    <property type="entry name" value="Ser-Thr/Tyr_kinase_cat_dom"/>
</dbReference>
<dbReference type="PROSITE" id="PS00108">
    <property type="entry name" value="PROTEIN_KINASE_ST"/>
    <property type="match status" value="1"/>
</dbReference>
<organism evidence="3 4">
    <name type="scientific">Macrolepiota fuliginosa MF-IS2</name>
    <dbReference type="NCBI Taxonomy" id="1400762"/>
    <lineage>
        <taxon>Eukaryota</taxon>
        <taxon>Fungi</taxon>
        <taxon>Dikarya</taxon>
        <taxon>Basidiomycota</taxon>
        <taxon>Agaricomycotina</taxon>
        <taxon>Agaricomycetes</taxon>
        <taxon>Agaricomycetidae</taxon>
        <taxon>Agaricales</taxon>
        <taxon>Agaricineae</taxon>
        <taxon>Agaricaceae</taxon>
        <taxon>Macrolepiota</taxon>
    </lineage>
</organism>
<dbReference type="InterPro" id="IPR051681">
    <property type="entry name" value="Ser/Thr_Kinases-Pseudokinases"/>
</dbReference>
<dbReference type="Proteomes" id="UP000807342">
    <property type="component" value="Unassembled WGS sequence"/>
</dbReference>
<evidence type="ECO:0000259" key="2">
    <source>
        <dbReference type="PROSITE" id="PS50011"/>
    </source>
</evidence>
<evidence type="ECO:0000313" key="3">
    <source>
        <dbReference type="EMBL" id="KAF9453395.1"/>
    </source>
</evidence>
<dbReference type="PROSITE" id="PS50011">
    <property type="entry name" value="PROTEIN_KINASE_DOM"/>
    <property type="match status" value="1"/>
</dbReference>
<protein>
    <submittedName>
        <fullName evidence="3">Kinase-like protein</fullName>
    </submittedName>
</protein>
<dbReference type="InterPro" id="IPR011009">
    <property type="entry name" value="Kinase-like_dom_sf"/>
</dbReference>
<sequence>MSRLPGGPTGLPTLLYDEVETSSLVGPKDEGSSFSGSSWYTPPPYTPGWGVESVDLPGPWGSNHLGPSETSWGVTPQPSAFPSVPWPPHSSPPIKTTLPPPPEIQVSSSAVNPARAKTRTPMNTLSKARLSHAPYRTRGLGSKTVFAAGINKEPGPLAFQGVFHSGDVEPELGNKSTFHAPSAIAPHLPPSSVHKIHSSGANFSMSTSRMEELDGPDARRELRTKAAIALVRGILYHKASYKALLKLRGSDAQRLLDCLQKLLHSPQLHDANLRSHLLSASLRLCNASDMYPACLTLRGLECEANPVTAGQFGEIRRGRVRGRLVCVKVVKLYERAQIDHLIKKFMLEAIVWSLLSHPYLLPFYGICRLGDGVGRACLISPWMERGNICEYIKKNPGTPRMSLVHDIVHGLAYLHTLKIAHGDLKGTNIMVTSTGSACLADFGLSSVVDADILRWTSLETATQVGGTARWMAPELFDDERGEMVRPTTAGDIYALASVMYEVLTDRIPFHEYPSNITVMFKVASGQRPSKPLADVLITLELTDEIWNLMHRCWSSDPLGRPKAKDALEILQGIPINSLSRQRLQDTRAEGTGGSDTELLSFVSFRGTTSPDGDMNVDDDDVHLLRALHAHVDPVPESHMRVSSLPSETLTMSPQTPFHAPTHTGNHIQQFSGGLRPESHEYPMGDGYSSRRIQRAPSPPSLRVAPPDLHAAWYAFMAQFDQ</sequence>
<accession>A0A9P5XPL1</accession>
<dbReference type="Gene3D" id="1.10.510.10">
    <property type="entry name" value="Transferase(Phosphotransferase) domain 1"/>
    <property type="match status" value="1"/>
</dbReference>
<keyword evidence="3" id="KW-0808">Transferase</keyword>
<name>A0A9P5XPL1_9AGAR</name>
<dbReference type="AlphaFoldDB" id="A0A9P5XPL1"/>
<feature type="compositionally biased region" description="Polar residues" evidence="1">
    <location>
        <begin position="70"/>
        <end position="80"/>
    </location>
</feature>